<dbReference type="RefSeq" id="WP_367922001.1">
    <property type="nucleotide sequence ID" value="NZ_BAABAC010000049.1"/>
</dbReference>
<feature type="signal peptide" evidence="7">
    <location>
        <begin position="1"/>
        <end position="22"/>
    </location>
</feature>
<evidence type="ECO:0000256" key="3">
    <source>
        <dbReference type="ARBA" id="ARBA00013194"/>
    </source>
</evidence>
<evidence type="ECO:0000256" key="2">
    <source>
        <dbReference type="ARBA" id="ARBA00006577"/>
    </source>
</evidence>
<comment type="catalytic activity">
    <reaction evidence="1 6">
        <text>[protein]-peptidylproline (omega=180) = [protein]-peptidylproline (omega=0)</text>
        <dbReference type="Rhea" id="RHEA:16237"/>
        <dbReference type="Rhea" id="RHEA-COMP:10747"/>
        <dbReference type="Rhea" id="RHEA-COMP:10748"/>
        <dbReference type="ChEBI" id="CHEBI:83833"/>
        <dbReference type="ChEBI" id="CHEBI:83834"/>
        <dbReference type="EC" id="5.2.1.8"/>
    </reaction>
</comment>
<evidence type="ECO:0000313" key="9">
    <source>
        <dbReference type="EMBL" id="MFD1249296.1"/>
    </source>
</evidence>
<keyword evidence="5 6" id="KW-0413">Isomerase</keyword>
<evidence type="ECO:0000256" key="4">
    <source>
        <dbReference type="ARBA" id="ARBA00023110"/>
    </source>
</evidence>
<accession>A0ABW3W2K5</accession>
<feature type="domain" description="PPIase FKBP-type" evidence="8">
    <location>
        <begin position="245"/>
        <end position="336"/>
    </location>
</feature>
<organism evidence="9 10">
    <name type="scientific">Nocardioides ginsengisoli</name>
    <dbReference type="NCBI Taxonomy" id="363868"/>
    <lineage>
        <taxon>Bacteria</taxon>
        <taxon>Bacillati</taxon>
        <taxon>Actinomycetota</taxon>
        <taxon>Actinomycetes</taxon>
        <taxon>Propionibacteriales</taxon>
        <taxon>Nocardioidaceae</taxon>
        <taxon>Nocardioides</taxon>
    </lineage>
</organism>
<dbReference type="InterPro" id="IPR001179">
    <property type="entry name" value="PPIase_FKBP_dom"/>
</dbReference>
<dbReference type="InterPro" id="IPR046357">
    <property type="entry name" value="PPIase_dom_sf"/>
</dbReference>
<evidence type="ECO:0000256" key="1">
    <source>
        <dbReference type="ARBA" id="ARBA00000971"/>
    </source>
</evidence>
<name>A0ABW3W2K5_9ACTN</name>
<feature type="chain" id="PRO_5045851126" description="peptidylprolyl isomerase" evidence="7">
    <location>
        <begin position="23"/>
        <end position="336"/>
    </location>
</feature>
<evidence type="ECO:0000256" key="5">
    <source>
        <dbReference type="ARBA" id="ARBA00023235"/>
    </source>
</evidence>
<evidence type="ECO:0000259" key="8">
    <source>
        <dbReference type="PROSITE" id="PS50059"/>
    </source>
</evidence>
<protein>
    <recommendedName>
        <fullName evidence="3 6">peptidylprolyl isomerase</fullName>
        <ecNumber evidence="3 6">5.2.1.8</ecNumber>
    </recommendedName>
</protein>
<evidence type="ECO:0000256" key="6">
    <source>
        <dbReference type="PROSITE-ProRule" id="PRU00277"/>
    </source>
</evidence>
<dbReference type="GO" id="GO:0003755">
    <property type="term" value="F:peptidyl-prolyl cis-trans isomerase activity"/>
    <property type="evidence" value="ECO:0007669"/>
    <property type="project" value="UniProtKB-EC"/>
</dbReference>
<dbReference type="PROSITE" id="PS50059">
    <property type="entry name" value="FKBP_PPIASE"/>
    <property type="match status" value="1"/>
</dbReference>
<comment type="similarity">
    <text evidence="2">Belongs to the FKBP-type PPIase family.</text>
</comment>
<dbReference type="Gene3D" id="3.10.50.40">
    <property type="match status" value="2"/>
</dbReference>
<dbReference type="Pfam" id="PF00254">
    <property type="entry name" value="FKBP_C"/>
    <property type="match status" value="1"/>
</dbReference>
<dbReference type="PANTHER" id="PTHR43811">
    <property type="entry name" value="FKBP-TYPE PEPTIDYL-PROLYL CIS-TRANS ISOMERASE FKPA"/>
    <property type="match status" value="1"/>
</dbReference>
<dbReference type="PANTHER" id="PTHR43811:SF19">
    <property type="entry name" value="39 KDA FK506-BINDING NUCLEAR PROTEIN"/>
    <property type="match status" value="1"/>
</dbReference>
<proteinExistence type="inferred from homology"/>
<dbReference type="EMBL" id="JBHTLX010000020">
    <property type="protein sequence ID" value="MFD1249296.1"/>
    <property type="molecule type" value="Genomic_DNA"/>
</dbReference>
<gene>
    <name evidence="9" type="ORF">ACFQ3F_15970</name>
</gene>
<keyword evidence="7" id="KW-0732">Signal</keyword>
<dbReference type="Proteomes" id="UP001597229">
    <property type="component" value="Unassembled WGS sequence"/>
</dbReference>
<keyword evidence="4 6" id="KW-0697">Rotamase</keyword>
<dbReference type="EC" id="5.2.1.8" evidence="3 6"/>
<dbReference type="SUPFAM" id="SSF54534">
    <property type="entry name" value="FKBP-like"/>
    <property type="match status" value="1"/>
</dbReference>
<keyword evidence="10" id="KW-1185">Reference proteome</keyword>
<evidence type="ECO:0000313" key="10">
    <source>
        <dbReference type="Proteomes" id="UP001597229"/>
    </source>
</evidence>
<comment type="caution">
    <text evidence="9">The sequence shown here is derived from an EMBL/GenBank/DDBJ whole genome shotgun (WGS) entry which is preliminary data.</text>
</comment>
<reference evidence="10" key="1">
    <citation type="journal article" date="2019" name="Int. J. Syst. Evol. Microbiol.">
        <title>The Global Catalogue of Microorganisms (GCM) 10K type strain sequencing project: providing services to taxonomists for standard genome sequencing and annotation.</title>
        <authorList>
            <consortium name="The Broad Institute Genomics Platform"/>
            <consortium name="The Broad Institute Genome Sequencing Center for Infectious Disease"/>
            <person name="Wu L."/>
            <person name="Ma J."/>
        </authorList>
    </citation>
    <scope>NUCLEOTIDE SEQUENCE [LARGE SCALE GENOMIC DNA]</scope>
    <source>
        <strain evidence="10">CCUG 52478</strain>
    </source>
</reference>
<dbReference type="PROSITE" id="PS51257">
    <property type="entry name" value="PROKAR_LIPOPROTEIN"/>
    <property type="match status" value="1"/>
</dbReference>
<evidence type="ECO:0000256" key="7">
    <source>
        <dbReference type="SAM" id="SignalP"/>
    </source>
</evidence>
<sequence length="336" mass="34757">MRLRRPSTLVLSALLPATLALAACGSSDDNAQLKGFDAVSVSGAAGEAPKLDWKGQMASGKQQEKVIHEGDGAAVAKGDRVIVNFVVGDGWTKKTVIDSYGPDAGGFVTEVGAKAQPQQVTDLLTLPITDEIKAGMKLGTRLAVTVDSKDVIGQYLGDASVSSYMSQHDIGNEDGLVIVADLVSVVPAAPDGKPTNVSPAWAPKVVEKKGAPTALDFSGVAKPDPKGKLEVATLLQGTGAPVEAGDVIAANYLGQLYDAKKPFDESYSRGTPLSAVISEDFGTVVKGWSKALEGVKVGSRVLIKIPPKLGYGDQAQGKDIPANSTLYFVVDVLAAG</sequence>